<dbReference type="InterPro" id="IPR000182">
    <property type="entry name" value="GNAT_dom"/>
</dbReference>
<keyword evidence="3" id="KW-1185">Reference proteome</keyword>
<organism evidence="2 3">
    <name type="scientific">Candidatus Enterococcus mangumiae</name>
    <dbReference type="NCBI Taxonomy" id="2230878"/>
    <lineage>
        <taxon>Bacteria</taxon>
        <taxon>Bacillati</taxon>
        <taxon>Bacillota</taxon>
        <taxon>Bacilli</taxon>
        <taxon>Lactobacillales</taxon>
        <taxon>Enterococcaceae</taxon>
        <taxon>Enterococcus</taxon>
    </lineage>
</organism>
<proteinExistence type="predicted"/>
<evidence type="ECO:0000313" key="2">
    <source>
        <dbReference type="EMBL" id="WYJ80738.1"/>
    </source>
</evidence>
<sequence length="168" mass="19133">MKNQNVLIQPFTPSDLPLFESWLEKPFIYKWFCPSGEADKQDWLDEMADISESEQINQFVIVLNNQKIGFAQCIDISTVPDYVEEVYSDLTGTLVENQAYELSYLIGEESLLGKGLGKMMIQRLVEEVKKRGGRLVLADPGEENTPSVRVLVSNGFVKFKDGDYRKDL</sequence>
<gene>
    <name evidence="2" type="ORF">DOK79_002321</name>
</gene>
<reference evidence="2 3" key="1">
    <citation type="submission" date="2021-03" db="EMBL/GenBank/DDBJ databases">
        <authorList>
            <person name="Gilmore M.S."/>
            <person name="Schwartzman J."/>
            <person name="Van Tyne D."/>
            <person name="Martin M."/>
            <person name="Earl A.M."/>
            <person name="Manson A.L."/>
            <person name="Straub T."/>
            <person name="Salamzade R."/>
            <person name="Saavedra J."/>
            <person name="Lebreton F."/>
            <person name="Prichula J."/>
            <person name="Schaufler K."/>
            <person name="Gaca A."/>
            <person name="Sgardioli B."/>
            <person name="Wagenaar J."/>
            <person name="Strong T."/>
        </authorList>
    </citation>
    <scope>NUCLEOTIDE SEQUENCE [LARGE SCALE GENOMIC DNA]</scope>
    <source>
        <strain evidence="2 3">DIV1094</strain>
    </source>
</reference>
<name>A0ABZ2SYB8_9ENTE</name>
<dbReference type="CDD" id="cd04301">
    <property type="entry name" value="NAT_SF"/>
    <property type="match status" value="1"/>
</dbReference>
<dbReference type="PROSITE" id="PS51186">
    <property type="entry name" value="GNAT"/>
    <property type="match status" value="1"/>
</dbReference>
<dbReference type="RefSeq" id="WP_206859313.1">
    <property type="nucleotide sequence ID" value="NZ_CP147250.1"/>
</dbReference>
<protein>
    <recommendedName>
        <fullName evidence="1">N-acetyltransferase domain-containing protein</fullName>
    </recommendedName>
</protein>
<accession>A0ABZ2SYB8</accession>
<evidence type="ECO:0000313" key="3">
    <source>
        <dbReference type="Proteomes" id="UP000664360"/>
    </source>
</evidence>
<dbReference type="Pfam" id="PF13523">
    <property type="entry name" value="Acetyltransf_8"/>
    <property type="match status" value="1"/>
</dbReference>
<feature type="domain" description="N-acetyltransferase" evidence="1">
    <location>
        <begin position="6"/>
        <end position="168"/>
    </location>
</feature>
<dbReference type="Gene3D" id="3.40.630.30">
    <property type="match status" value="1"/>
</dbReference>
<evidence type="ECO:0000259" key="1">
    <source>
        <dbReference type="PROSITE" id="PS51186"/>
    </source>
</evidence>
<dbReference type="Proteomes" id="UP000664360">
    <property type="component" value="Chromosome"/>
</dbReference>
<reference evidence="2 3" key="2">
    <citation type="submission" date="2024-03" db="EMBL/GenBank/DDBJ databases">
        <title>The Genome Sequence of Enterococcus sp. DIV1094.</title>
        <authorList>
            <consortium name="The Broad Institute Genomics Platform"/>
            <consortium name="The Broad Institute Microbial Omics Core"/>
            <consortium name="The Broad Institute Genomic Center for Infectious Diseases"/>
            <person name="Earl A."/>
            <person name="Manson A."/>
            <person name="Gilmore M."/>
            <person name="Schwartman J."/>
            <person name="Shea T."/>
            <person name="Abouelleil A."/>
            <person name="Cao P."/>
            <person name="Chapman S."/>
            <person name="Cusick C."/>
            <person name="Young S."/>
            <person name="Neafsey D."/>
            <person name="Nusbaum C."/>
            <person name="Birren B."/>
        </authorList>
    </citation>
    <scope>NUCLEOTIDE SEQUENCE [LARGE SCALE GENOMIC DNA]</scope>
    <source>
        <strain evidence="2 3">DIV1094</strain>
    </source>
</reference>
<dbReference type="EMBL" id="CP147250">
    <property type="protein sequence ID" value="WYJ80738.1"/>
    <property type="molecule type" value="Genomic_DNA"/>
</dbReference>
<dbReference type="InterPro" id="IPR016181">
    <property type="entry name" value="Acyl_CoA_acyltransferase"/>
</dbReference>
<dbReference type="SUPFAM" id="SSF55729">
    <property type="entry name" value="Acyl-CoA N-acyltransferases (Nat)"/>
    <property type="match status" value="1"/>
</dbReference>